<comment type="similarity">
    <text evidence="7">Belongs to the binding-protein-dependent transport system permease family.</text>
</comment>
<protein>
    <submittedName>
        <fullName evidence="9">Carbohydrate ABC transporter permease</fullName>
    </submittedName>
</protein>
<name>A0A4D7AZ46_9HYPH</name>
<dbReference type="KEGG" id="pstg:E8M01_10650"/>
<feature type="domain" description="ABC transmembrane type-1" evidence="8">
    <location>
        <begin position="99"/>
        <end position="291"/>
    </location>
</feature>
<evidence type="ECO:0000256" key="3">
    <source>
        <dbReference type="ARBA" id="ARBA00022475"/>
    </source>
</evidence>
<accession>A0A4D7AZ46</accession>
<dbReference type="InterPro" id="IPR000515">
    <property type="entry name" value="MetI-like"/>
</dbReference>
<keyword evidence="5 7" id="KW-1133">Transmembrane helix</keyword>
<dbReference type="OrthoDB" id="9815445at2"/>
<keyword evidence="3" id="KW-1003">Cell membrane</keyword>
<dbReference type="PANTHER" id="PTHR32243:SF18">
    <property type="entry name" value="INNER MEMBRANE ABC TRANSPORTER PERMEASE PROTEIN YCJP"/>
    <property type="match status" value="1"/>
</dbReference>
<dbReference type="Gene3D" id="1.10.3720.10">
    <property type="entry name" value="MetI-like"/>
    <property type="match status" value="1"/>
</dbReference>
<feature type="transmembrane region" description="Helical" evidence="7">
    <location>
        <begin position="137"/>
        <end position="162"/>
    </location>
</feature>
<gene>
    <name evidence="9" type="ORF">E8M01_10650</name>
</gene>
<evidence type="ECO:0000256" key="7">
    <source>
        <dbReference type="RuleBase" id="RU363032"/>
    </source>
</evidence>
<evidence type="ECO:0000256" key="5">
    <source>
        <dbReference type="ARBA" id="ARBA00022989"/>
    </source>
</evidence>
<evidence type="ECO:0000256" key="2">
    <source>
        <dbReference type="ARBA" id="ARBA00022448"/>
    </source>
</evidence>
<evidence type="ECO:0000313" key="9">
    <source>
        <dbReference type="EMBL" id="QCI64645.1"/>
    </source>
</evidence>
<dbReference type="AlphaFoldDB" id="A0A4D7AZ46"/>
<dbReference type="PANTHER" id="PTHR32243">
    <property type="entry name" value="MALTOSE TRANSPORT SYSTEM PERMEASE-RELATED"/>
    <property type="match status" value="1"/>
</dbReference>
<evidence type="ECO:0000259" key="8">
    <source>
        <dbReference type="PROSITE" id="PS50928"/>
    </source>
</evidence>
<dbReference type="InterPro" id="IPR050901">
    <property type="entry name" value="BP-dep_ABC_trans_perm"/>
</dbReference>
<organism evidence="9 10">
    <name type="scientific">Phreatobacter stygius</name>
    <dbReference type="NCBI Taxonomy" id="1940610"/>
    <lineage>
        <taxon>Bacteria</taxon>
        <taxon>Pseudomonadati</taxon>
        <taxon>Pseudomonadota</taxon>
        <taxon>Alphaproteobacteria</taxon>
        <taxon>Hyphomicrobiales</taxon>
        <taxon>Phreatobacteraceae</taxon>
        <taxon>Phreatobacter</taxon>
    </lineage>
</organism>
<dbReference type="GO" id="GO:0005886">
    <property type="term" value="C:plasma membrane"/>
    <property type="evidence" value="ECO:0007669"/>
    <property type="project" value="UniProtKB-SubCell"/>
</dbReference>
<dbReference type="EMBL" id="CP039690">
    <property type="protein sequence ID" value="QCI64645.1"/>
    <property type="molecule type" value="Genomic_DNA"/>
</dbReference>
<feature type="transmembrane region" description="Helical" evidence="7">
    <location>
        <begin position="98"/>
        <end position="125"/>
    </location>
</feature>
<evidence type="ECO:0000256" key="1">
    <source>
        <dbReference type="ARBA" id="ARBA00004651"/>
    </source>
</evidence>
<proteinExistence type="inferred from homology"/>
<dbReference type="SUPFAM" id="SSF161098">
    <property type="entry name" value="MetI-like"/>
    <property type="match status" value="1"/>
</dbReference>
<dbReference type="InterPro" id="IPR035906">
    <property type="entry name" value="MetI-like_sf"/>
</dbReference>
<dbReference type="Pfam" id="PF00528">
    <property type="entry name" value="BPD_transp_1"/>
    <property type="match status" value="1"/>
</dbReference>
<reference evidence="9 10" key="1">
    <citation type="submission" date="2019-04" db="EMBL/GenBank/DDBJ databases">
        <title>Phreatobacter aquaticus sp. nov.</title>
        <authorList>
            <person name="Choi A."/>
        </authorList>
    </citation>
    <scope>NUCLEOTIDE SEQUENCE [LARGE SCALE GENOMIC DNA]</scope>
    <source>
        <strain evidence="9 10">KCTC 52518</strain>
    </source>
</reference>
<comment type="subcellular location">
    <subcellularLocation>
        <location evidence="1 7">Cell membrane</location>
        <topology evidence="1 7">Multi-pass membrane protein</topology>
    </subcellularLocation>
</comment>
<keyword evidence="2 7" id="KW-0813">Transport</keyword>
<dbReference type="CDD" id="cd06261">
    <property type="entry name" value="TM_PBP2"/>
    <property type="match status" value="1"/>
</dbReference>
<feature type="transmembrane region" description="Helical" evidence="7">
    <location>
        <begin position="35"/>
        <end position="57"/>
    </location>
</feature>
<dbReference type="PROSITE" id="PS50928">
    <property type="entry name" value="ABC_TM1"/>
    <property type="match status" value="1"/>
</dbReference>
<sequence>MTATAPQTNPVRAASLASSDASEGMSYLENLPRKVVTVYLPLIIIMIVLLFPFYWMVITSIKPDAQLLDLQTSNPLWVTEPTLRHVEKLLLDSNYPRWLWNTMLVAVCATFLSIFASVLAAYAIVRVRYKGAQTVGGLIFLAYLVPPSILFIPLSTIIYAYGLFDTPFALILTYPTILIPFCTWLLMGYFKTIPYELEECALVDGASRWQILTKIILPLAVPGLISAFIFAFTLCWNEFVYALTFISSNHNKTVPVAIISEFVDGDVFRWGSLMAGALVGSLPLVILYAFFVEHYVSAMTGAVKE</sequence>
<evidence type="ECO:0000256" key="6">
    <source>
        <dbReference type="ARBA" id="ARBA00023136"/>
    </source>
</evidence>
<evidence type="ECO:0000256" key="4">
    <source>
        <dbReference type="ARBA" id="ARBA00022692"/>
    </source>
</evidence>
<feature type="transmembrane region" description="Helical" evidence="7">
    <location>
        <begin position="168"/>
        <end position="190"/>
    </location>
</feature>
<dbReference type="GO" id="GO:0055085">
    <property type="term" value="P:transmembrane transport"/>
    <property type="evidence" value="ECO:0007669"/>
    <property type="project" value="InterPro"/>
</dbReference>
<feature type="transmembrane region" description="Helical" evidence="7">
    <location>
        <begin position="270"/>
        <end position="291"/>
    </location>
</feature>
<keyword evidence="6 7" id="KW-0472">Membrane</keyword>
<dbReference type="RefSeq" id="WP_136960097.1">
    <property type="nucleotide sequence ID" value="NZ_CP039690.1"/>
</dbReference>
<keyword evidence="10" id="KW-1185">Reference proteome</keyword>
<dbReference type="Proteomes" id="UP000298781">
    <property type="component" value="Chromosome"/>
</dbReference>
<feature type="transmembrane region" description="Helical" evidence="7">
    <location>
        <begin position="211"/>
        <end position="234"/>
    </location>
</feature>
<evidence type="ECO:0000313" key="10">
    <source>
        <dbReference type="Proteomes" id="UP000298781"/>
    </source>
</evidence>
<keyword evidence="4 7" id="KW-0812">Transmembrane</keyword>